<dbReference type="SMART" id="SM00355">
    <property type="entry name" value="ZnF_C2H2"/>
    <property type="match status" value="2"/>
</dbReference>
<dbReference type="GO" id="GO:0006325">
    <property type="term" value="P:chromatin organization"/>
    <property type="evidence" value="ECO:0007669"/>
    <property type="project" value="UniProtKB-KW"/>
</dbReference>
<reference evidence="12 13" key="1">
    <citation type="journal article" date="2021" name="Hortic Res">
        <title>The domestication of Cucurbita argyrosperma as revealed by the genome of its wild relative.</title>
        <authorList>
            <person name="Barrera-Redondo J."/>
            <person name="Sanchez-de la Vega G."/>
            <person name="Aguirre-Liguori J.A."/>
            <person name="Castellanos-Morales G."/>
            <person name="Gutierrez-Guerrero Y.T."/>
            <person name="Aguirre-Dugua X."/>
            <person name="Aguirre-Planter E."/>
            <person name="Tenaillon M.I."/>
            <person name="Lira-Saade R."/>
            <person name="Eguiarte L.E."/>
        </authorList>
    </citation>
    <scope>NUCLEOTIDE SEQUENCE [LARGE SCALE GENOMIC DNA]</scope>
    <source>
        <strain evidence="12">JBR-2021</strain>
    </source>
</reference>
<dbReference type="AlphaFoldDB" id="A0AAV6LUM8"/>
<evidence type="ECO:0000256" key="8">
    <source>
        <dbReference type="ARBA" id="ARBA00023242"/>
    </source>
</evidence>
<evidence type="ECO:0000256" key="5">
    <source>
        <dbReference type="ARBA" id="ARBA00022853"/>
    </source>
</evidence>
<feature type="compositionally biased region" description="Acidic residues" evidence="10">
    <location>
        <begin position="153"/>
        <end position="196"/>
    </location>
</feature>
<feature type="domain" description="C2H2-type" evidence="11">
    <location>
        <begin position="263"/>
        <end position="291"/>
    </location>
</feature>
<dbReference type="InterPro" id="IPR041232">
    <property type="entry name" value="NPL"/>
</dbReference>
<evidence type="ECO:0000256" key="2">
    <source>
        <dbReference type="ARBA" id="ARBA00006673"/>
    </source>
</evidence>
<keyword evidence="9" id="KW-0863">Zinc-finger</keyword>
<dbReference type="GO" id="GO:0008270">
    <property type="term" value="F:zinc ion binding"/>
    <property type="evidence" value="ECO:0007669"/>
    <property type="project" value="UniProtKB-KW"/>
</dbReference>
<dbReference type="Proteomes" id="UP000685013">
    <property type="component" value="Chromosome 20"/>
</dbReference>
<dbReference type="FunFam" id="2.60.120.340:FF:000004">
    <property type="entry name" value="Histone deacetylase HDT1"/>
    <property type="match status" value="2"/>
</dbReference>
<feature type="non-terminal residue" evidence="12">
    <location>
        <position position="1"/>
    </location>
</feature>
<dbReference type="GO" id="GO:0005730">
    <property type="term" value="C:nucleolus"/>
    <property type="evidence" value="ECO:0007669"/>
    <property type="project" value="UniProtKB-SubCell"/>
</dbReference>
<feature type="domain" description="C2H2-type" evidence="11">
    <location>
        <begin position="568"/>
        <end position="594"/>
    </location>
</feature>
<keyword evidence="6" id="KW-0805">Transcription regulation</keyword>
<evidence type="ECO:0000259" key="11">
    <source>
        <dbReference type="PROSITE" id="PS50157"/>
    </source>
</evidence>
<keyword evidence="7" id="KW-0804">Transcription</keyword>
<feature type="region of interest" description="Disordered" evidence="10">
    <location>
        <begin position="396"/>
        <end position="594"/>
    </location>
</feature>
<evidence type="ECO:0000256" key="10">
    <source>
        <dbReference type="SAM" id="MobiDB-lite"/>
    </source>
</evidence>
<feature type="compositionally biased region" description="Acidic residues" evidence="10">
    <location>
        <begin position="453"/>
        <end position="498"/>
    </location>
</feature>
<dbReference type="GO" id="GO:0016787">
    <property type="term" value="F:hydrolase activity"/>
    <property type="evidence" value="ECO:0007669"/>
    <property type="project" value="UniProtKB-KW"/>
</dbReference>
<dbReference type="PROSITE" id="PS00028">
    <property type="entry name" value="ZINC_FINGER_C2H2_1"/>
    <property type="match status" value="2"/>
</dbReference>
<keyword evidence="4" id="KW-0378">Hydrolase</keyword>
<evidence type="ECO:0000256" key="6">
    <source>
        <dbReference type="ARBA" id="ARBA00023015"/>
    </source>
</evidence>
<feature type="compositionally biased region" description="Low complexity" evidence="10">
    <location>
        <begin position="514"/>
        <end position="531"/>
    </location>
</feature>
<evidence type="ECO:0000256" key="9">
    <source>
        <dbReference type="PROSITE-ProRule" id="PRU00042"/>
    </source>
</evidence>
<evidence type="ECO:0000256" key="7">
    <source>
        <dbReference type="ARBA" id="ARBA00023163"/>
    </source>
</evidence>
<feature type="region of interest" description="Disordered" evidence="10">
    <location>
        <begin position="119"/>
        <end position="286"/>
    </location>
</feature>
<feature type="compositionally biased region" description="Basic and acidic residues" evidence="10">
    <location>
        <begin position="128"/>
        <end position="144"/>
    </location>
</feature>
<sequence>MEFWGVEVKPGQALSVQPGDQKYLHLSQATLGELKKDKANESVTIFVKIGDQKLVLGILSAEKFPQLSFDLVFEKEFELSHNGKSGSIYCLGYQASAEDQEHEEYSDSDFGSEDEELTLQPVQNGKPSQEEKSIAGKNSKKAEVKSLVPSKEEGDDDSEDDDDSDEDEDSDDDSDEEMLGADSDSDDEDDGTESEEETPKKVESAKKRPNESASKTPVSKKAKVASAEKTGSKKGGHTDTPHPAKKPVKTPSKAETPKSAGQVSCKSCDRSFGSDSALQSHSKAKHGASSTYSSMEFWGVEVKSGKPLVVKPGIQKYLHLSQATLGEIKKDKANENVTIFLKIGDQKLVLGILSAEKFPQLSFDLVFEKEFELSHNGKSGSVYCAGYQAFAEDQEHDGYFDSDSGSEDEELALPPAQNGKPSQKEEKSISDKSNGAKAASLKKPNVKPLEPSKDEDDESDDDDESDEDEDSDDESDEEMLNADSGDSDDEDDDSDSDEETPKKIEPTKKRPNESATKTTPLPAKKAKLASPGKTDSKKGGHTATPHPAKKTGKTPAAKLESPKSGGQFSCKSCDRAFGSDGALQSHSKAKHGGK</sequence>
<dbReference type="EMBL" id="JAGKQH010000020">
    <property type="protein sequence ID" value="KAG6570843.1"/>
    <property type="molecule type" value="Genomic_DNA"/>
</dbReference>
<keyword evidence="13" id="KW-1185">Reference proteome</keyword>
<protein>
    <submittedName>
        <fullName evidence="12">Histone deacetylase HDT1</fullName>
    </submittedName>
</protein>
<feature type="compositionally biased region" description="Basic and acidic residues" evidence="10">
    <location>
        <begin position="499"/>
        <end position="512"/>
    </location>
</feature>
<evidence type="ECO:0000256" key="4">
    <source>
        <dbReference type="ARBA" id="ARBA00022801"/>
    </source>
</evidence>
<keyword evidence="9" id="KW-0862">Zinc</keyword>
<evidence type="ECO:0000256" key="1">
    <source>
        <dbReference type="ARBA" id="ARBA00004604"/>
    </source>
</evidence>
<evidence type="ECO:0000256" key="3">
    <source>
        <dbReference type="ARBA" id="ARBA00022491"/>
    </source>
</evidence>
<comment type="subcellular location">
    <subcellularLocation>
        <location evidence="1">Nucleus</location>
        <location evidence="1">Nucleolus</location>
    </subcellularLocation>
</comment>
<evidence type="ECO:0000313" key="13">
    <source>
        <dbReference type="Proteomes" id="UP000685013"/>
    </source>
</evidence>
<gene>
    <name evidence="12" type="primary">HDT1</name>
    <name evidence="12" type="ORF">SDJN03_29758</name>
</gene>
<keyword evidence="3" id="KW-0678">Repressor</keyword>
<accession>A0AAV6LUM8</accession>
<dbReference type="InterPro" id="IPR013087">
    <property type="entry name" value="Znf_C2H2_type"/>
</dbReference>
<keyword evidence="8" id="KW-0539">Nucleus</keyword>
<evidence type="ECO:0000313" key="12">
    <source>
        <dbReference type="EMBL" id="KAG6570843.1"/>
    </source>
</evidence>
<dbReference type="Pfam" id="PF17800">
    <property type="entry name" value="NPL"/>
    <property type="match status" value="2"/>
</dbReference>
<keyword evidence="5" id="KW-0156">Chromatin regulator</keyword>
<organism evidence="12 13">
    <name type="scientific">Cucurbita argyrosperma subsp. sororia</name>
    <dbReference type="NCBI Taxonomy" id="37648"/>
    <lineage>
        <taxon>Eukaryota</taxon>
        <taxon>Viridiplantae</taxon>
        <taxon>Streptophyta</taxon>
        <taxon>Embryophyta</taxon>
        <taxon>Tracheophyta</taxon>
        <taxon>Spermatophyta</taxon>
        <taxon>Magnoliopsida</taxon>
        <taxon>eudicotyledons</taxon>
        <taxon>Gunneridae</taxon>
        <taxon>Pentapetalae</taxon>
        <taxon>rosids</taxon>
        <taxon>fabids</taxon>
        <taxon>Cucurbitales</taxon>
        <taxon>Cucurbitaceae</taxon>
        <taxon>Cucurbiteae</taxon>
        <taxon>Cucurbita</taxon>
    </lineage>
</organism>
<proteinExistence type="inferred from homology"/>
<dbReference type="PROSITE" id="PS50157">
    <property type="entry name" value="ZINC_FINGER_C2H2_2"/>
    <property type="match status" value="2"/>
</dbReference>
<feature type="compositionally biased region" description="Basic and acidic residues" evidence="10">
    <location>
        <begin position="197"/>
        <end position="210"/>
    </location>
</feature>
<keyword evidence="9" id="KW-0479">Metal-binding</keyword>
<comment type="similarity">
    <text evidence="2">Belongs to the histone deacetylase HD2 family.</text>
</comment>
<comment type="caution">
    <text evidence="12">The sequence shown here is derived from an EMBL/GenBank/DDBJ whole genome shotgun (WGS) entry which is preliminary data.</text>
</comment>
<name>A0AAV6LUM8_9ROSI</name>